<feature type="transmembrane region" description="Helical" evidence="10">
    <location>
        <begin position="33"/>
        <end position="50"/>
    </location>
</feature>
<keyword evidence="2" id="KW-0813">Transport</keyword>
<keyword evidence="12" id="KW-1185">Reference proteome</keyword>
<sequence>MAWISLLIAGVCEAVWAIGLKRSNGFTVLAPSLYTLAAMGMSIWLLAVAMREIPTAVAYATWTAIGTLLVFAFGVLSGQQAISLLQTVSMLGLIACVLGLKFG</sequence>
<proteinExistence type="inferred from homology"/>
<evidence type="ECO:0000256" key="1">
    <source>
        <dbReference type="ARBA" id="ARBA00004651"/>
    </source>
</evidence>
<feature type="transmembrane region" description="Helical" evidence="10">
    <location>
        <begin position="82"/>
        <end position="100"/>
    </location>
</feature>
<evidence type="ECO:0000313" key="12">
    <source>
        <dbReference type="Proteomes" id="UP001168540"/>
    </source>
</evidence>
<evidence type="ECO:0000256" key="2">
    <source>
        <dbReference type="ARBA" id="ARBA00022448"/>
    </source>
</evidence>
<evidence type="ECO:0000256" key="4">
    <source>
        <dbReference type="ARBA" id="ARBA00022692"/>
    </source>
</evidence>
<evidence type="ECO:0000256" key="8">
    <source>
        <dbReference type="ARBA" id="ARBA00039168"/>
    </source>
</evidence>
<feature type="transmembrane region" description="Helical" evidence="10">
    <location>
        <begin position="57"/>
        <end position="76"/>
    </location>
</feature>
<dbReference type="PANTHER" id="PTHR30561:SF0">
    <property type="entry name" value="GUANIDINIUM EXPORTER"/>
    <property type="match status" value="1"/>
</dbReference>
<evidence type="ECO:0000256" key="9">
    <source>
        <dbReference type="RuleBase" id="RU003942"/>
    </source>
</evidence>
<dbReference type="InterPro" id="IPR037185">
    <property type="entry name" value="EmrE-like"/>
</dbReference>
<dbReference type="InterPro" id="IPR045324">
    <property type="entry name" value="Small_multidrug_res"/>
</dbReference>
<keyword evidence="6 10" id="KW-0472">Membrane</keyword>
<dbReference type="PANTHER" id="PTHR30561">
    <property type="entry name" value="SMR FAMILY PROTON-DEPENDENT DRUG EFFLUX TRANSPORTER SUGE"/>
    <property type="match status" value="1"/>
</dbReference>
<evidence type="ECO:0000256" key="10">
    <source>
        <dbReference type="SAM" id="Phobius"/>
    </source>
</evidence>
<comment type="similarity">
    <text evidence="7">Belongs to the drug/metabolite transporter (DMT) superfamily. Small multidrug resistance (SMR) (TC 2.A.7.1) family. Gdx/SugE subfamily.</text>
</comment>
<reference evidence="11" key="1">
    <citation type="submission" date="2023-06" db="EMBL/GenBank/DDBJ databases">
        <authorList>
            <person name="Zhang S."/>
        </authorList>
    </citation>
    <scope>NUCLEOTIDE SEQUENCE</scope>
    <source>
        <strain evidence="11">SG2303</strain>
    </source>
</reference>
<comment type="subcellular location">
    <subcellularLocation>
        <location evidence="1 9">Cell membrane</location>
        <topology evidence="1 9">Multi-pass membrane protein</topology>
    </subcellularLocation>
</comment>
<dbReference type="RefSeq" id="WP_289828882.1">
    <property type="nucleotide sequence ID" value="NZ_JAUEDK010000006.1"/>
</dbReference>
<evidence type="ECO:0000256" key="5">
    <source>
        <dbReference type="ARBA" id="ARBA00022989"/>
    </source>
</evidence>
<dbReference type="SUPFAM" id="SSF103481">
    <property type="entry name" value="Multidrug resistance efflux transporter EmrE"/>
    <property type="match status" value="1"/>
</dbReference>
<keyword evidence="3" id="KW-1003">Cell membrane</keyword>
<accession>A0ABT7XKM0</accession>
<protein>
    <recommendedName>
        <fullName evidence="8">Guanidinium exporter</fullName>
    </recommendedName>
</protein>
<keyword evidence="4 9" id="KW-0812">Transmembrane</keyword>
<dbReference type="Gene3D" id="1.10.3730.20">
    <property type="match status" value="1"/>
</dbReference>
<name>A0ABT7XKM0_9NEIS</name>
<comment type="caution">
    <text evidence="11">The sequence shown here is derived from an EMBL/GenBank/DDBJ whole genome shotgun (WGS) entry which is preliminary data.</text>
</comment>
<dbReference type="Proteomes" id="UP001168540">
    <property type="component" value="Unassembled WGS sequence"/>
</dbReference>
<evidence type="ECO:0000256" key="7">
    <source>
        <dbReference type="ARBA" id="ARBA00038151"/>
    </source>
</evidence>
<evidence type="ECO:0000256" key="3">
    <source>
        <dbReference type="ARBA" id="ARBA00022475"/>
    </source>
</evidence>
<dbReference type="InterPro" id="IPR000390">
    <property type="entry name" value="Small_drug/metabolite_transptr"/>
</dbReference>
<dbReference type="EMBL" id="JAUEDK010000006">
    <property type="protein sequence ID" value="MDN0074328.1"/>
    <property type="molecule type" value="Genomic_DNA"/>
</dbReference>
<organism evidence="11 12">
    <name type="scientific">Crenobacter oryzisoli</name>
    <dbReference type="NCBI Taxonomy" id="3056844"/>
    <lineage>
        <taxon>Bacteria</taxon>
        <taxon>Pseudomonadati</taxon>
        <taxon>Pseudomonadota</taxon>
        <taxon>Betaproteobacteria</taxon>
        <taxon>Neisseriales</taxon>
        <taxon>Neisseriaceae</taxon>
        <taxon>Crenobacter</taxon>
    </lineage>
</organism>
<evidence type="ECO:0000313" key="11">
    <source>
        <dbReference type="EMBL" id="MDN0074328.1"/>
    </source>
</evidence>
<evidence type="ECO:0000256" key="6">
    <source>
        <dbReference type="ARBA" id="ARBA00023136"/>
    </source>
</evidence>
<dbReference type="Pfam" id="PF00893">
    <property type="entry name" value="Multi_Drug_Res"/>
    <property type="match status" value="1"/>
</dbReference>
<keyword evidence="5 10" id="KW-1133">Transmembrane helix</keyword>
<gene>
    <name evidence="11" type="ORF">QU481_05405</name>
</gene>